<dbReference type="InterPro" id="IPR036331">
    <property type="entry name" value="Chagasin-like_sf"/>
</dbReference>
<feature type="domain" description="Proteinase inhibitor I42 chagasin" evidence="4">
    <location>
        <begin position="67"/>
        <end position="152"/>
    </location>
</feature>
<dbReference type="OrthoDB" id="28968at2157"/>
<dbReference type="Gene3D" id="2.60.40.2020">
    <property type="match status" value="1"/>
</dbReference>
<proteinExistence type="predicted"/>
<evidence type="ECO:0000259" key="4">
    <source>
        <dbReference type="Pfam" id="PF09394"/>
    </source>
</evidence>
<dbReference type="EMBL" id="FOUJ01000001">
    <property type="protein sequence ID" value="SFM28055.1"/>
    <property type="molecule type" value="Genomic_DNA"/>
</dbReference>
<feature type="region of interest" description="Disordered" evidence="3">
    <location>
        <begin position="30"/>
        <end position="56"/>
    </location>
</feature>
<dbReference type="GO" id="GO:0004869">
    <property type="term" value="F:cysteine-type endopeptidase inhibitor activity"/>
    <property type="evidence" value="ECO:0007669"/>
    <property type="project" value="UniProtKB-KW"/>
</dbReference>
<keyword evidence="1" id="KW-0646">Protease inhibitor</keyword>
<evidence type="ECO:0000313" key="6">
    <source>
        <dbReference type="Proteomes" id="UP000198535"/>
    </source>
</evidence>
<dbReference type="PANTHER" id="PTHR36530">
    <property type="entry name" value="INHIBITOR OF CYSTEINE PEPTIDASE"/>
    <property type="match status" value="1"/>
</dbReference>
<protein>
    <submittedName>
        <fullName evidence="5">Inhibitor of cysteine peptidase</fullName>
    </submittedName>
</protein>
<dbReference type="Proteomes" id="UP000198535">
    <property type="component" value="Unassembled WGS sequence"/>
</dbReference>
<evidence type="ECO:0000256" key="3">
    <source>
        <dbReference type="SAM" id="MobiDB-lite"/>
    </source>
</evidence>
<dbReference type="AlphaFoldDB" id="A0A1I4PKK9"/>
<dbReference type="Pfam" id="PF09394">
    <property type="entry name" value="Inhibitor_I42"/>
    <property type="match status" value="1"/>
</dbReference>
<evidence type="ECO:0000313" key="5">
    <source>
        <dbReference type="EMBL" id="SFM28055.1"/>
    </source>
</evidence>
<organism evidence="5 6">
    <name type="scientific">Methanolobus profundi</name>
    <dbReference type="NCBI Taxonomy" id="487685"/>
    <lineage>
        <taxon>Archaea</taxon>
        <taxon>Methanobacteriati</taxon>
        <taxon>Methanobacteriota</taxon>
        <taxon>Stenosarchaea group</taxon>
        <taxon>Methanomicrobia</taxon>
        <taxon>Methanosarcinales</taxon>
        <taxon>Methanosarcinaceae</taxon>
        <taxon>Methanolobus</taxon>
    </lineage>
</organism>
<dbReference type="RefSeq" id="WP_143072260.1">
    <property type="nucleotide sequence ID" value="NZ_FOUJ01000001.1"/>
</dbReference>
<dbReference type="STRING" id="487685.SAMN04488696_0713"/>
<feature type="compositionally biased region" description="Polar residues" evidence="3">
    <location>
        <begin position="45"/>
        <end position="56"/>
    </location>
</feature>
<feature type="compositionally biased region" description="Acidic residues" evidence="3">
    <location>
        <begin position="30"/>
        <end position="44"/>
    </location>
</feature>
<evidence type="ECO:0000256" key="1">
    <source>
        <dbReference type="ARBA" id="ARBA00022690"/>
    </source>
</evidence>
<reference evidence="6" key="1">
    <citation type="submission" date="2016-10" db="EMBL/GenBank/DDBJ databases">
        <authorList>
            <person name="Varghese N."/>
            <person name="Submissions S."/>
        </authorList>
    </citation>
    <scope>NUCLEOTIDE SEQUENCE [LARGE SCALE GENOMIC DNA]</scope>
    <source>
        <strain evidence="6">Mob M</strain>
    </source>
</reference>
<name>A0A1I4PKK9_9EURY</name>
<gene>
    <name evidence="5" type="ORF">SAMN04488696_0713</name>
</gene>
<accession>A0A1I4PKK9</accession>
<dbReference type="InterPro" id="IPR018990">
    <property type="entry name" value="Prot_inh_I42_chagasin"/>
</dbReference>
<dbReference type="PROSITE" id="PS51257">
    <property type="entry name" value="PROKAR_LIPOPROTEIN"/>
    <property type="match status" value="1"/>
</dbReference>
<sequence>MNKRTMRTIAIMSMILIVIAGLGCVAEEEDSASLEEAPEQETTETNDQSITSTYTEDNYPNTAYGIKGDVIIVELDENPTTGYSWNLTYSSGLELNDDVYAQENGTEGMTGAGGTHKWTFKITDTGKQNISAVYMRPWENVTGEEDTFDMTIMSLSEDELIEASGTVSYMQLEGGFYGIIAEDDSRYDPMNLPEEFQNDGMNVEFVAYPRNDVMSFHMWGQIVELRSITEINE</sequence>
<evidence type="ECO:0000256" key="2">
    <source>
        <dbReference type="ARBA" id="ARBA00022704"/>
    </source>
</evidence>
<dbReference type="SUPFAM" id="SSF141066">
    <property type="entry name" value="ICP-like"/>
    <property type="match status" value="1"/>
</dbReference>
<keyword evidence="2" id="KW-0789">Thiol protease inhibitor</keyword>
<dbReference type="PANTHER" id="PTHR36530:SF1">
    <property type="entry name" value="AMOEBIASIN-1"/>
    <property type="match status" value="1"/>
</dbReference>
<keyword evidence="6" id="KW-1185">Reference proteome</keyword>
<dbReference type="InterPro" id="IPR052781">
    <property type="entry name" value="Cys_protease_inhibitor_I42"/>
</dbReference>